<protein>
    <submittedName>
        <fullName evidence="2">Uncharacterized protein</fullName>
    </submittedName>
</protein>
<organism evidence="2 3">
    <name type="scientific">Mycolicibacterium fluoranthenivorans</name>
    <dbReference type="NCBI Taxonomy" id="258505"/>
    <lineage>
        <taxon>Bacteria</taxon>
        <taxon>Bacillati</taxon>
        <taxon>Actinomycetota</taxon>
        <taxon>Actinomycetes</taxon>
        <taxon>Mycobacteriales</taxon>
        <taxon>Mycobacteriaceae</taxon>
        <taxon>Mycolicibacterium</taxon>
    </lineage>
</organism>
<dbReference type="EMBL" id="FMUB01000016">
    <property type="protein sequence ID" value="SCX32935.1"/>
    <property type="molecule type" value="Genomic_DNA"/>
</dbReference>
<accession>A0A1G4WZJ3</accession>
<gene>
    <name evidence="2" type="ORF">SAMN02799620_05751</name>
</gene>
<proteinExistence type="predicted"/>
<feature type="compositionally biased region" description="Low complexity" evidence="1">
    <location>
        <begin position="174"/>
        <end position="185"/>
    </location>
</feature>
<name>A0A1G4WZJ3_9MYCO</name>
<evidence type="ECO:0000313" key="3">
    <source>
        <dbReference type="Proteomes" id="UP000199707"/>
    </source>
</evidence>
<evidence type="ECO:0000256" key="1">
    <source>
        <dbReference type="SAM" id="MobiDB-lite"/>
    </source>
</evidence>
<feature type="region of interest" description="Disordered" evidence="1">
    <location>
        <begin position="140"/>
        <end position="185"/>
    </location>
</feature>
<dbReference type="Proteomes" id="UP000199707">
    <property type="component" value="Unassembled WGS sequence"/>
</dbReference>
<evidence type="ECO:0000313" key="2">
    <source>
        <dbReference type="EMBL" id="SCX32935.1"/>
    </source>
</evidence>
<sequence length="185" mass="19887">MPRRALRSELAQDPERERPTVPGVTLPGLYAELLAEAKETVLVGDPRDTFERDLATVVPDPNCPEVRAARAEVAKFNGGRASVIVSRRLLGQYRQDVAPLADPSARYFRVWPDDTVAPVDSETGRGRNLQLSRPWPRVDALPARFAEDDQTAPGAIDDTETGAAGLRSGRCDGSNAAAASNAPTA</sequence>
<dbReference type="AlphaFoldDB" id="A0A1G4WZJ3"/>
<reference evidence="3" key="1">
    <citation type="submission" date="2016-10" db="EMBL/GenBank/DDBJ databases">
        <authorList>
            <person name="Varghese N."/>
            <person name="Submissions S."/>
        </authorList>
    </citation>
    <scope>NUCLEOTIDE SEQUENCE [LARGE SCALE GENOMIC DNA]</scope>
    <source>
        <strain evidence="3">UNC267MFSha1.1M11</strain>
    </source>
</reference>
<feature type="region of interest" description="Disordered" evidence="1">
    <location>
        <begin position="1"/>
        <end position="23"/>
    </location>
</feature>